<keyword evidence="3" id="KW-1185">Reference proteome</keyword>
<evidence type="ECO:0000256" key="1">
    <source>
        <dbReference type="SAM" id="MobiDB-lite"/>
    </source>
</evidence>
<evidence type="ECO:0008006" key="4">
    <source>
        <dbReference type="Google" id="ProtNLM"/>
    </source>
</evidence>
<evidence type="ECO:0000313" key="3">
    <source>
        <dbReference type="Proteomes" id="UP001565368"/>
    </source>
</evidence>
<reference evidence="2 3" key="1">
    <citation type="submission" date="2023-08" db="EMBL/GenBank/DDBJ databases">
        <title>Annotated Genome Sequence of Vanrija albida AlHP1.</title>
        <authorList>
            <person name="Herzog R."/>
        </authorList>
    </citation>
    <scope>NUCLEOTIDE SEQUENCE [LARGE SCALE GENOMIC DNA]</scope>
    <source>
        <strain evidence="2 3">AlHP1</strain>
    </source>
</reference>
<protein>
    <recommendedName>
        <fullName evidence="4">BTB domain-containing protein</fullName>
    </recommendedName>
</protein>
<organism evidence="2 3">
    <name type="scientific">Vanrija albida</name>
    <dbReference type="NCBI Taxonomy" id="181172"/>
    <lineage>
        <taxon>Eukaryota</taxon>
        <taxon>Fungi</taxon>
        <taxon>Dikarya</taxon>
        <taxon>Basidiomycota</taxon>
        <taxon>Agaricomycotina</taxon>
        <taxon>Tremellomycetes</taxon>
        <taxon>Trichosporonales</taxon>
        <taxon>Trichosporonaceae</taxon>
        <taxon>Vanrija</taxon>
    </lineage>
</organism>
<feature type="region of interest" description="Disordered" evidence="1">
    <location>
        <begin position="1"/>
        <end position="27"/>
    </location>
</feature>
<gene>
    <name evidence="2" type="ORF">Q8F55_002736</name>
</gene>
<accession>A0ABR3QAN1</accession>
<dbReference type="Proteomes" id="UP001565368">
    <property type="component" value="Unassembled WGS sequence"/>
</dbReference>
<dbReference type="GeneID" id="95983779"/>
<proteinExistence type="predicted"/>
<comment type="caution">
    <text evidence="2">The sequence shown here is derived from an EMBL/GenBank/DDBJ whole genome shotgun (WGS) entry which is preliminary data.</text>
</comment>
<sequence length="250" mass="27637">MNNKRKREGATAADPPPDDTTPPTDDTTWSAGDFTLISSNNVRFRVDSCFIFAASAAFSDARGLSGDANKTVTFTDTGFETKETLGDFFSLVTLGKLPPEFFVDGNKYSDACERVARPVTFLQKYGCGAIIEVLKAVIHSEILVWRPNRVTPRDGLPGLVLGAMTDDVDFCVLAMQAGCQVDDLVTCPIDFCRPDSYDLVPINMPLRVARLIPTDYLWALSYSWPGKVEGWRNKFVALMKEVKESNSKRT</sequence>
<dbReference type="RefSeq" id="XP_069211713.1">
    <property type="nucleotide sequence ID" value="XM_069351327.1"/>
</dbReference>
<evidence type="ECO:0000313" key="2">
    <source>
        <dbReference type="EMBL" id="KAL1411769.1"/>
    </source>
</evidence>
<dbReference type="EMBL" id="JBBXJM010000002">
    <property type="protein sequence ID" value="KAL1411769.1"/>
    <property type="molecule type" value="Genomic_DNA"/>
</dbReference>
<name>A0ABR3QAN1_9TREE</name>